<feature type="region of interest" description="Disordered" evidence="1">
    <location>
        <begin position="49"/>
        <end position="72"/>
    </location>
</feature>
<organism evidence="2 3">
    <name type="scientific">Cupriavidus malaysiensis</name>
    <dbReference type="NCBI Taxonomy" id="367825"/>
    <lineage>
        <taxon>Bacteria</taxon>
        <taxon>Pseudomonadati</taxon>
        <taxon>Pseudomonadota</taxon>
        <taxon>Betaproteobacteria</taxon>
        <taxon>Burkholderiales</taxon>
        <taxon>Burkholderiaceae</taxon>
        <taxon>Cupriavidus</taxon>
    </lineage>
</organism>
<gene>
    <name evidence="2" type="ORF">BKK80_08180</name>
</gene>
<name>A0A1D9I138_9BURK</name>
<dbReference type="EMBL" id="CP017754">
    <property type="protein sequence ID" value="AOZ05788.1"/>
    <property type="molecule type" value="Genomic_DNA"/>
</dbReference>
<evidence type="ECO:0000256" key="1">
    <source>
        <dbReference type="SAM" id="MobiDB-lite"/>
    </source>
</evidence>
<dbReference type="RefSeq" id="WP_071068833.1">
    <property type="nucleotide sequence ID" value="NZ_CP017754.1"/>
</dbReference>
<feature type="region of interest" description="Disordered" evidence="1">
    <location>
        <begin position="201"/>
        <end position="220"/>
    </location>
</feature>
<protein>
    <submittedName>
        <fullName evidence="2">Uncharacterized protein</fullName>
    </submittedName>
</protein>
<proteinExistence type="predicted"/>
<reference evidence="2 3" key="1">
    <citation type="submission" date="2016-10" db="EMBL/GenBank/DDBJ databases">
        <title>Complete genome sequences of three Cupriavidus strains isolated from various Malaysian environments.</title>
        <authorList>
            <person name="Abdullah A.A.-A."/>
            <person name="Shafie N.A.H."/>
            <person name="Lau N.S."/>
        </authorList>
    </citation>
    <scope>NUCLEOTIDE SEQUENCE [LARGE SCALE GENOMIC DNA]</scope>
    <source>
        <strain evidence="2 3">USMAA1020</strain>
    </source>
</reference>
<accession>A0A1D9I138</accession>
<evidence type="ECO:0000313" key="2">
    <source>
        <dbReference type="EMBL" id="AOZ05788.1"/>
    </source>
</evidence>
<evidence type="ECO:0000313" key="3">
    <source>
        <dbReference type="Proteomes" id="UP000177515"/>
    </source>
</evidence>
<dbReference type="Proteomes" id="UP000177515">
    <property type="component" value="Chromosome 1"/>
</dbReference>
<sequence length="220" mass="25082">MISIEMLDDEVAVRRMNVAASLHDEQSVSEPVAALFLGRSARTLERMRSEGRGPVYTQAKQEDGPKHTGRKPSVTYLMRDLRAWRENHKVNNPREATVRDRRALRFETMADLLDDQPWFAKVGTDQLVGHALTGPEELLGERLDDKSLEVVWLPMPEAMARPWPNLRERTPFHDAYTEVLGEAMRLSQVRQDDAVLRAEFDALDDERGEPLPPGPGRKTF</sequence>
<feature type="compositionally biased region" description="Pro residues" evidence="1">
    <location>
        <begin position="210"/>
        <end position="220"/>
    </location>
</feature>
<keyword evidence="3" id="KW-1185">Reference proteome</keyword>